<protein>
    <submittedName>
        <fullName evidence="1">Uncharacterized protein</fullName>
    </submittedName>
</protein>
<sequence>MTDSPRLQSHLTISTPFSEKFLPPPSSFILFFSIFVRSGAPPPFTDGSRCSGDAFQREDLLQHFPLRRDGNPTRNLSIIECDSCSFWGENGSMKRGREGWRGAIFEGYGSIWCSGIVGVDFFKLILIKASD</sequence>
<comment type="caution">
    <text evidence="1">The sequence shown here is derived from an EMBL/GenBank/DDBJ whole genome shotgun (WGS) entry which is preliminary data.</text>
</comment>
<accession>A0AAV4PZK9</accession>
<evidence type="ECO:0000313" key="2">
    <source>
        <dbReference type="Proteomes" id="UP001054837"/>
    </source>
</evidence>
<keyword evidence="2" id="KW-1185">Reference proteome</keyword>
<proteinExistence type="predicted"/>
<name>A0AAV4PZK9_9ARAC</name>
<gene>
    <name evidence="1" type="ORF">CDAR_88471</name>
</gene>
<organism evidence="1 2">
    <name type="scientific">Caerostris darwini</name>
    <dbReference type="NCBI Taxonomy" id="1538125"/>
    <lineage>
        <taxon>Eukaryota</taxon>
        <taxon>Metazoa</taxon>
        <taxon>Ecdysozoa</taxon>
        <taxon>Arthropoda</taxon>
        <taxon>Chelicerata</taxon>
        <taxon>Arachnida</taxon>
        <taxon>Araneae</taxon>
        <taxon>Araneomorphae</taxon>
        <taxon>Entelegynae</taxon>
        <taxon>Araneoidea</taxon>
        <taxon>Araneidae</taxon>
        <taxon>Caerostris</taxon>
    </lineage>
</organism>
<reference evidence="1 2" key="1">
    <citation type="submission" date="2021-06" db="EMBL/GenBank/DDBJ databases">
        <title>Caerostris darwini draft genome.</title>
        <authorList>
            <person name="Kono N."/>
            <person name="Arakawa K."/>
        </authorList>
    </citation>
    <scope>NUCLEOTIDE SEQUENCE [LARGE SCALE GENOMIC DNA]</scope>
</reference>
<evidence type="ECO:0000313" key="1">
    <source>
        <dbReference type="EMBL" id="GIY03113.1"/>
    </source>
</evidence>
<dbReference type="Proteomes" id="UP001054837">
    <property type="component" value="Unassembled WGS sequence"/>
</dbReference>
<dbReference type="EMBL" id="BPLQ01003773">
    <property type="protein sequence ID" value="GIY03113.1"/>
    <property type="molecule type" value="Genomic_DNA"/>
</dbReference>
<dbReference type="AlphaFoldDB" id="A0AAV4PZK9"/>